<gene>
    <name evidence="2" type="ORF">O181_056025</name>
</gene>
<sequence length="182" mass="20680">MLICCLTLPTTRPEEFLPKTPFPVPSSIDLSAPPPRPPSDGHFTHRPERSDYLADEGWRWQEEIQAWADCHHVLSPMGFKRQKPSQHDEPPIPGPSPSSKPPEDVPTREPEPEVAPTQFMEEPFACPSTPRSIIIIDNTLHSYPGSFPEFPYHCRQEPNHLLPPVQSSSHSYNDARQEYTNL</sequence>
<proteinExistence type="predicted"/>
<organism evidence="2 3">
    <name type="scientific">Austropuccinia psidii MF-1</name>
    <dbReference type="NCBI Taxonomy" id="1389203"/>
    <lineage>
        <taxon>Eukaryota</taxon>
        <taxon>Fungi</taxon>
        <taxon>Dikarya</taxon>
        <taxon>Basidiomycota</taxon>
        <taxon>Pucciniomycotina</taxon>
        <taxon>Pucciniomycetes</taxon>
        <taxon>Pucciniales</taxon>
        <taxon>Sphaerophragmiaceae</taxon>
        <taxon>Austropuccinia</taxon>
    </lineage>
</organism>
<feature type="compositionally biased region" description="Pro residues" evidence="1">
    <location>
        <begin position="91"/>
        <end position="100"/>
    </location>
</feature>
<evidence type="ECO:0000313" key="2">
    <source>
        <dbReference type="EMBL" id="MBW0516310.1"/>
    </source>
</evidence>
<name>A0A9Q3HVR9_9BASI</name>
<reference evidence="2" key="1">
    <citation type="submission" date="2021-03" db="EMBL/GenBank/DDBJ databases">
        <title>Draft genome sequence of rust myrtle Austropuccinia psidii MF-1, a brazilian biotype.</title>
        <authorList>
            <person name="Quecine M.C."/>
            <person name="Pachon D.M.R."/>
            <person name="Bonatelli M.L."/>
            <person name="Correr F.H."/>
            <person name="Franceschini L.M."/>
            <person name="Leite T.F."/>
            <person name="Margarido G.R.A."/>
            <person name="Almeida C.A."/>
            <person name="Ferrarezi J.A."/>
            <person name="Labate C.A."/>
        </authorList>
    </citation>
    <scope>NUCLEOTIDE SEQUENCE</scope>
    <source>
        <strain evidence="2">MF-1</strain>
    </source>
</reference>
<feature type="region of interest" description="Disordered" evidence="1">
    <location>
        <begin position="77"/>
        <end position="115"/>
    </location>
</feature>
<feature type="compositionally biased region" description="Basic and acidic residues" evidence="1">
    <location>
        <begin position="173"/>
        <end position="182"/>
    </location>
</feature>
<feature type="region of interest" description="Disordered" evidence="1">
    <location>
        <begin position="15"/>
        <end position="48"/>
    </location>
</feature>
<evidence type="ECO:0000313" key="3">
    <source>
        <dbReference type="Proteomes" id="UP000765509"/>
    </source>
</evidence>
<evidence type="ECO:0000256" key="1">
    <source>
        <dbReference type="SAM" id="MobiDB-lite"/>
    </source>
</evidence>
<dbReference type="AlphaFoldDB" id="A0A9Q3HVR9"/>
<feature type="region of interest" description="Disordered" evidence="1">
    <location>
        <begin position="158"/>
        <end position="182"/>
    </location>
</feature>
<comment type="caution">
    <text evidence="2">The sequence shown here is derived from an EMBL/GenBank/DDBJ whole genome shotgun (WGS) entry which is preliminary data.</text>
</comment>
<accession>A0A9Q3HVR9</accession>
<feature type="compositionally biased region" description="Basic and acidic residues" evidence="1">
    <location>
        <begin position="101"/>
        <end position="111"/>
    </location>
</feature>
<keyword evidence="3" id="KW-1185">Reference proteome</keyword>
<dbReference type="EMBL" id="AVOT02025171">
    <property type="protein sequence ID" value="MBW0516310.1"/>
    <property type="molecule type" value="Genomic_DNA"/>
</dbReference>
<dbReference type="Proteomes" id="UP000765509">
    <property type="component" value="Unassembled WGS sequence"/>
</dbReference>
<protein>
    <submittedName>
        <fullName evidence="2">Uncharacterized protein</fullName>
    </submittedName>
</protein>